<keyword evidence="2" id="KW-1185">Reference proteome</keyword>
<name>A0A2N3PHG2_9HELI</name>
<protein>
    <recommendedName>
        <fullName evidence="3">CDP-glycerol glycerophosphotransferase family protein</fullName>
    </recommendedName>
</protein>
<dbReference type="AlphaFoldDB" id="A0A2N3PHG2"/>
<dbReference type="EMBL" id="MBPK01000046">
    <property type="protein sequence ID" value="PKT79814.1"/>
    <property type="molecule type" value="Genomic_DNA"/>
</dbReference>
<proteinExistence type="predicted"/>
<evidence type="ECO:0000313" key="1">
    <source>
        <dbReference type="EMBL" id="PKT79814.1"/>
    </source>
</evidence>
<evidence type="ECO:0008006" key="3">
    <source>
        <dbReference type="Google" id="ProtNLM"/>
    </source>
</evidence>
<reference evidence="1 2" key="1">
    <citation type="submission" date="2016-07" db="EMBL/GenBank/DDBJ databases">
        <title>Detection of Helicobacter winghamensis from caecal content of red fox (Vulpes vulpes).</title>
        <authorList>
            <person name="Zanoni R.G."/>
            <person name="Florio D."/>
            <person name="Caffara M."/>
            <person name="Renzi M."/>
            <person name="Parisi A."/>
            <person name="Pasquali F."/>
            <person name="Manfreda G."/>
        </authorList>
    </citation>
    <scope>NUCLEOTIDE SEQUENCE [LARGE SCALE GENOMIC DNA]</scope>
    <source>
        <strain evidence="1 2">295_13</strain>
    </source>
</reference>
<gene>
    <name evidence="1" type="ORF">BCM31_05470</name>
</gene>
<comment type="caution">
    <text evidence="1">The sequence shown here is derived from an EMBL/GenBank/DDBJ whole genome shotgun (WGS) entry which is preliminary data.</text>
</comment>
<dbReference type="Proteomes" id="UP000233350">
    <property type="component" value="Unassembled WGS sequence"/>
</dbReference>
<dbReference type="OrthoDB" id="7806295at2"/>
<sequence>MSAIYIDSKVKGAIRQLISYFKEGVFSRDNTEVVFKSYKESFLYYKQALEKYEIPHRYFLNINRLDMSKYKVVFYLFNAQSNCRILTFRNAKHIFVTHGESNKLASIKPIIRIYDYIICAGDVGVRRYLQYKIFTQDDVCRYRVLKMGDTFIGGNPYKKAYQKEGAYILYAPTWEGGIKAEQYSSLSADLYAFKKIAQYAKIGGLEKVLIQPHPNTGHRDKKYRQYLEQGISLLRKNALQVNILGYKHKGFLAKLFNRGAIKATETTYRIYRAFVDVSAMEIQLLNKLIQTNIFINQAENVIPKDFLLQDYYNQIAVKESGDFGLVENLEQIRDFYISYSFEELKDMPKHKRVDWLVDFVTRE</sequence>
<organism evidence="1 2">
    <name type="scientific">Helicobacter winghamensis</name>
    <dbReference type="NCBI Taxonomy" id="157268"/>
    <lineage>
        <taxon>Bacteria</taxon>
        <taxon>Pseudomonadati</taxon>
        <taxon>Campylobacterota</taxon>
        <taxon>Epsilonproteobacteria</taxon>
        <taxon>Campylobacterales</taxon>
        <taxon>Helicobacteraceae</taxon>
        <taxon>Helicobacter</taxon>
    </lineage>
</organism>
<accession>A0A2N3PHG2</accession>
<dbReference type="STRING" id="556267.HWAG_01349"/>
<evidence type="ECO:0000313" key="2">
    <source>
        <dbReference type="Proteomes" id="UP000233350"/>
    </source>
</evidence>